<dbReference type="EMBL" id="HBIR01030502">
    <property type="protein sequence ID" value="CAE0559515.1"/>
    <property type="molecule type" value="Transcribed_RNA"/>
</dbReference>
<dbReference type="GO" id="GO:0006526">
    <property type="term" value="P:L-arginine biosynthetic process"/>
    <property type="evidence" value="ECO:0007669"/>
    <property type="project" value="InterPro"/>
</dbReference>
<evidence type="ECO:0000256" key="1">
    <source>
        <dbReference type="ARBA" id="ARBA00022679"/>
    </source>
</evidence>
<reference evidence="5" key="1">
    <citation type="submission" date="2021-01" db="EMBL/GenBank/DDBJ databases">
        <authorList>
            <person name="Corre E."/>
            <person name="Pelletier E."/>
            <person name="Niang G."/>
            <person name="Scheremetjew M."/>
            <person name="Finn R."/>
            <person name="Kale V."/>
            <person name="Holt S."/>
            <person name="Cochrane G."/>
            <person name="Meng A."/>
            <person name="Brown T."/>
            <person name="Cohen L."/>
        </authorList>
    </citation>
    <scope>NUCLEOTIDE SEQUENCE</scope>
    <source>
        <strain evidence="5">379</strain>
    </source>
</reference>
<accession>A0A7S3SN10</accession>
<evidence type="ECO:0000259" key="4">
    <source>
        <dbReference type="PROSITE" id="PS51186"/>
    </source>
</evidence>
<proteinExistence type="predicted"/>
<dbReference type="PANTHER" id="PTHR30602:SF12">
    <property type="entry name" value="AMINO-ACID ACETYLTRANSFERASE NAGS1, CHLOROPLASTIC-RELATED"/>
    <property type="match status" value="1"/>
</dbReference>
<name>A0A7S3SN10_EMIHU</name>
<dbReference type="InterPro" id="IPR016181">
    <property type="entry name" value="Acyl_CoA_acyltransferase"/>
</dbReference>
<feature type="region of interest" description="Disordered" evidence="3">
    <location>
        <begin position="24"/>
        <end position="49"/>
    </location>
</feature>
<dbReference type="Gene3D" id="3.40.630.30">
    <property type="match status" value="1"/>
</dbReference>
<protein>
    <recommendedName>
        <fullName evidence="4">N-acetyltransferase domain-containing protein</fullName>
    </recommendedName>
</protein>
<dbReference type="PANTHER" id="PTHR30602">
    <property type="entry name" value="AMINO-ACID ACETYLTRANSFERASE"/>
    <property type="match status" value="1"/>
</dbReference>
<dbReference type="InterPro" id="IPR000182">
    <property type="entry name" value="GNAT_dom"/>
</dbReference>
<dbReference type="InterPro" id="IPR010167">
    <property type="entry name" value="NH2A_AcTrfase"/>
</dbReference>
<dbReference type="SUPFAM" id="SSF55729">
    <property type="entry name" value="Acyl-CoA N-acyltransferases (Nat)"/>
    <property type="match status" value="1"/>
</dbReference>
<gene>
    <name evidence="5" type="ORF">EHUX00137_LOCUS23629</name>
</gene>
<organism evidence="5">
    <name type="scientific">Emiliania huxleyi</name>
    <name type="common">Coccolithophore</name>
    <name type="synonym">Pontosphaera huxleyi</name>
    <dbReference type="NCBI Taxonomy" id="2903"/>
    <lineage>
        <taxon>Eukaryota</taxon>
        <taxon>Haptista</taxon>
        <taxon>Haptophyta</taxon>
        <taxon>Prymnesiophyceae</taxon>
        <taxon>Isochrysidales</taxon>
        <taxon>Noelaerhabdaceae</taxon>
        <taxon>Emiliania</taxon>
    </lineage>
</organism>
<evidence type="ECO:0000256" key="2">
    <source>
        <dbReference type="ARBA" id="ARBA00023315"/>
    </source>
</evidence>
<evidence type="ECO:0000313" key="5">
    <source>
        <dbReference type="EMBL" id="CAE0559515.1"/>
    </source>
</evidence>
<dbReference type="GO" id="GO:0005737">
    <property type="term" value="C:cytoplasm"/>
    <property type="evidence" value="ECO:0007669"/>
    <property type="project" value="InterPro"/>
</dbReference>
<dbReference type="CDD" id="cd04301">
    <property type="entry name" value="NAT_SF"/>
    <property type="match status" value="1"/>
</dbReference>
<keyword evidence="2" id="KW-0012">Acyltransferase</keyword>
<dbReference type="GO" id="GO:0004042">
    <property type="term" value="F:L-glutamate N-acetyltransferase activity"/>
    <property type="evidence" value="ECO:0007669"/>
    <property type="project" value="InterPro"/>
</dbReference>
<feature type="domain" description="N-acetyltransferase" evidence="4">
    <location>
        <begin position="18"/>
        <end position="153"/>
    </location>
</feature>
<evidence type="ECO:0000256" key="3">
    <source>
        <dbReference type="SAM" id="MobiDB-lite"/>
    </source>
</evidence>
<keyword evidence="1" id="KW-0808">Transferase</keyword>
<sequence>MQVLLGHGTRRPRAHAVERLCSVDGSKTPRSRGQSCAGSRRTHPLSCAGPTVRPPPAQGFYYVLTRDANILACAMLKRYALDCAELGCLVVSPRYRKEGRGDSMLSFLERTAISAGVSRLFALSTRTMQWFTERGFVEVPVSELPERRQRTINLARGSKVFMKGLNSPRELDAEELFWAADAPQSRQARGG</sequence>
<dbReference type="Pfam" id="PF00583">
    <property type="entry name" value="Acetyltransf_1"/>
    <property type="match status" value="1"/>
</dbReference>
<dbReference type="AlphaFoldDB" id="A0A7S3SN10"/>
<dbReference type="PROSITE" id="PS51186">
    <property type="entry name" value="GNAT"/>
    <property type="match status" value="1"/>
</dbReference>